<dbReference type="EMBL" id="JASBWV010000018">
    <property type="protein sequence ID" value="KAJ9121173.1"/>
    <property type="molecule type" value="Genomic_DNA"/>
</dbReference>
<proteinExistence type="predicted"/>
<gene>
    <name evidence="1" type="ORF">QFC24_004847</name>
</gene>
<protein>
    <submittedName>
        <fullName evidence="1">Uncharacterized protein</fullName>
    </submittedName>
</protein>
<accession>A0ACC2XBZ7</accession>
<keyword evidence="2" id="KW-1185">Reference proteome</keyword>
<name>A0ACC2XBZ7_9TREE</name>
<evidence type="ECO:0000313" key="2">
    <source>
        <dbReference type="Proteomes" id="UP001234202"/>
    </source>
</evidence>
<reference evidence="1" key="1">
    <citation type="submission" date="2023-04" db="EMBL/GenBank/DDBJ databases">
        <title>Draft Genome sequencing of Naganishia species isolated from polar environments using Oxford Nanopore Technology.</title>
        <authorList>
            <person name="Leo P."/>
            <person name="Venkateswaran K."/>
        </authorList>
    </citation>
    <scope>NUCLEOTIDE SEQUENCE</scope>
    <source>
        <strain evidence="1">DBVPG 5303</strain>
    </source>
</reference>
<organism evidence="1 2">
    <name type="scientific">Naganishia onofrii</name>
    <dbReference type="NCBI Taxonomy" id="1851511"/>
    <lineage>
        <taxon>Eukaryota</taxon>
        <taxon>Fungi</taxon>
        <taxon>Dikarya</taxon>
        <taxon>Basidiomycota</taxon>
        <taxon>Agaricomycotina</taxon>
        <taxon>Tremellomycetes</taxon>
        <taxon>Filobasidiales</taxon>
        <taxon>Filobasidiaceae</taxon>
        <taxon>Naganishia</taxon>
    </lineage>
</organism>
<sequence length="734" mass="82150">MLAFISRPRLYRRAVTVLLLLVILTCSILNILPTESLNDPSLNTHNTILSRIQSRLTHAAAGYIPASLRPLAYNAKPTLKEPTRKEEEESLRRLEENGKWNAESALVDKSWKNRLWNLFRHLRLTSSHPAHPYTNRHPNNWDNLPPDTKAIKEWEYARALIYQGSGTRIQRFLEKAATGHGVVVSVIGGSISRGRGLPITPTASSTDRHDPYSADEEMEWVPQGNRNGRDDGDIWHRVPRRTVSPGLDNPFNVHNQIFQFIDTAFPATAAGAAEKLQSRTSGNSYQSSNVFVNGAQGGVGSDYFSECWKEHIPKDSDLVLVDLGINDMRELSSMENYEFLLRSLLEMPSQPAIITLQPFSLLFSTLSGASSLHIDVAAYYDTPVISIRDIVLPRILNDETRKTSTGVGIDVGVEVVKWFRNMPREHMVVGDAKMVFVDEADKWVDLVHMSRHGHSLLAEMVIHYLQTQMEAVSPLIMDQHKRDHRSHRSGRLSHQGKLLDTARESREGEGNHVGTAGAGKKYDALIRADIPEMLLTSHSTKLEGTRLSNSTCHSTSSAFDDGRLSLNFGNLEYEGDWHEYNWGEKKYLVGKKPESRFSFPFAIATPAFQTLLVDPSSTPGSTAPQSIEKGQGYVKIGYLRSNVLGLGSMQCWVEQDKQGQKGQRSEQEQDRKGTHAVPTRVDGWWDIRERNQVIMITIADQLLPGSYTLHCTILGDTLDPGGGTEVRLMAIVYA</sequence>
<comment type="caution">
    <text evidence="1">The sequence shown here is derived from an EMBL/GenBank/DDBJ whole genome shotgun (WGS) entry which is preliminary data.</text>
</comment>
<evidence type="ECO:0000313" key="1">
    <source>
        <dbReference type="EMBL" id="KAJ9121173.1"/>
    </source>
</evidence>
<dbReference type="Proteomes" id="UP001234202">
    <property type="component" value="Unassembled WGS sequence"/>
</dbReference>